<keyword evidence="5 7" id="KW-0408">Iron</keyword>
<comment type="similarity">
    <text evidence="1 7">Belongs to the cytochrome P450 family.</text>
</comment>
<evidence type="ECO:0000256" key="5">
    <source>
        <dbReference type="ARBA" id="ARBA00023004"/>
    </source>
</evidence>
<evidence type="ECO:0000256" key="7">
    <source>
        <dbReference type="RuleBase" id="RU000461"/>
    </source>
</evidence>
<dbReference type="InterPro" id="IPR036396">
    <property type="entry name" value="Cyt_P450_sf"/>
</dbReference>
<name>A0ABV9PT39_9ACTN</name>
<evidence type="ECO:0000313" key="9">
    <source>
        <dbReference type="Proteomes" id="UP001595836"/>
    </source>
</evidence>
<evidence type="ECO:0000313" key="8">
    <source>
        <dbReference type="EMBL" id="MFC4756046.1"/>
    </source>
</evidence>
<comment type="caution">
    <text evidence="8">The sequence shown here is derived from an EMBL/GenBank/DDBJ whole genome shotgun (WGS) entry which is preliminary data.</text>
</comment>
<keyword evidence="4 7" id="KW-0560">Oxidoreductase</keyword>
<dbReference type="EMBL" id="JBHSHP010000056">
    <property type="protein sequence ID" value="MFC4756046.1"/>
    <property type="molecule type" value="Genomic_DNA"/>
</dbReference>
<proteinExistence type="inferred from homology"/>
<dbReference type="SUPFAM" id="SSF48264">
    <property type="entry name" value="Cytochrome P450"/>
    <property type="match status" value="1"/>
</dbReference>
<evidence type="ECO:0000256" key="1">
    <source>
        <dbReference type="ARBA" id="ARBA00010617"/>
    </source>
</evidence>
<dbReference type="PANTHER" id="PTHR46696:SF1">
    <property type="entry name" value="CYTOCHROME P450 YJIB-RELATED"/>
    <property type="match status" value="1"/>
</dbReference>
<dbReference type="InterPro" id="IPR001128">
    <property type="entry name" value="Cyt_P450"/>
</dbReference>
<dbReference type="RefSeq" id="WP_344995945.1">
    <property type="nucleotide sequence ID" value="NZ_BAABCD010000053.1"/>
</dbReference>
<dbReference type="InterPro" id="IPR002397">
    <property type="entry name" value="Cyt_P450_B"/>
</dbReference>
<sequence>MGKKMPDPNSVVADQPKCPFVDMWSDEYNKNNLEILKHLREEHDLAFHKQGNTTVPLVTRYKDLWKIQRDWRTFQSGRAASHLADRRYDDPNDTPVFIPLDTDPPVHSEWRQIIEPLMTLKKMEAHSELIEGIADDLLSGLEGRTSFKVMDEFVRPMQARAIFAAILGVPADSDRILQFSEWAQDALIVPERAVDAFASLSAALLEILQERRENPRGDDDIVTVLANCRPGGEVPEDADLIKIMIALTLGGLESTGTVLSGTIHHMATHPDDLKELQDDMSLLDEAIEEALRLFVNVTLMQRTVTKETTLNGYDLEPGDKIWNLPGSANRDETVFPNADSWDVHRENKRHVSFGAGIHRCLGSNLARIFLRVAFTSVLTRMPGIALAPDQTIDTHSMPTRGLTEFVVTVDEITPAAAAR</sequence>
<dbReference type="PANTHER" id="PTHR46696">
    <property type="entry name" value="P450, PUTATIVE (EUROFUNG)-RELATED"/>
    <property type="match status" value="1"/>
</dbReference>
<keyword evidence="6 7" id="KW-0503">Monooxygenase</keyword>
<evidence type="ECO:0000256" key="2">
    <source>
        <dbReference type="ARBA" id="ARBA00022617"/>
    </source>
</evidence>
<keyword evidence="3 7" id="KW-0479">Metal-binding</keyword>
<keyword evidence="2 7" id="KW-0349">Heme</keyword>
<dbReference type="Gene3D" id="1.10.630.10">
    <property type="entry name" value="Cytochrome P450"/>
    <property type="match status" value="1"/>
</dbReference>
<protein>
    <submittedName>
        <fullName evidence="8">Cytochrome P450</fullName>
    </submittedName>
</protein>
<dbReference type="PROSITE" id="PS00086">
    <property type="entry name" value="CYTOCHROME_P450"/>
    <property type="match status" value="1"/>
</dbReference>
<dbReference type="InterPro" id="IPR017972">
    <property type="entry name" value="Cyt_P450_CS"/>
</dbReference>
<accession>A0ABV9PT39</accession>
<dbReference type="PRINTS" id="PR00359">
    <property type="entry name" value="BP450"/>
</dbReference>
<gene>
    <name evidence="8" type="ORF">ACFO7U_14835</name>
</gene>
<evidence type="ECO:0000256" key="3">
    <source>
        <dbReference type="ARBA" id="ARBA00022723"/>
    </source>
</evidence>
<evidence type="ECO:0000256" key="4">
    <source>
        <dbReference type="ARBA" id="ARBA00023002"/>
    </source>
</evidence>
<evidence type="ECO:0000256" key="6">
    <source>
        <dbReference type="ARBA" id="ARBA00023033"/>
    </source>
</evidence>
<organism evidence="8 9">
    <name type="scientific">Dietzia aurantiaca</name>
    <dbReference type="NCBI Taxonomy" id="983873"/>
    <lineage>
        <taxon>Bacteria</taxon>
        <taxon>Bacillati</taxon>
        <taxon>Actinomycetota</taxon>
        <taxon>Actinomycetes</taxon>
        <taxon>Mycobacteriales</taxon>
        <taxon>Dietziaceae</taxon>
        <taxon>Dietzia</taxon>
    </lineage>
</organism>
<dbReference type="Pfam" id="PF00067">
    <property type="entry name" value="p450"/>
    <property type="match status" value="1"/>
</dbReference>
<reference evidence="9" key="1">
    <citation type="journal article" date="2019" name="Int. J. Syst. Evol. Microbiol.">
        <title>The Global Catalogue of Microorganisms (GCM) 10K type strain sequencing project: providing services to taxonomists for standard genome sequencing and annotation.</title>
        <authorList>
            <consortium name="The Broad Institute Genomics Platform"/>
            <consortium name="The Broad Institute Genome Sequencing Center for Infectious Disease"/>
            <person name="Wu L."/>
            <person name="Ma J."/>
        </authorList>
    </citation>
    <scope>NUCLEOTIDE SEQUENCE [LARGE SCALE GENOMIC DNA]</scope>
    <source>
        <strain evidence="9">JCM 11882</strain>
    </source>
</reference>
<keyword evidence="9" id="KW-1185">Reference proteome</keyword>
<dbReference type="Proteomes" id="UP001595836">
    <property type="component" value="Unassembled WGS sequence"/>
</dbReference>